<protein>
    <recommendedName>
        <fullName evidence="11">Rrn7/TAF1B N-terminal cyclin domain-containing protein</fullName>
    </recommendedName>
</protein>
<dbReference type="OrthoDB" id="428577at2759"/>
<evidence type="ECO:0000256" key="9">
    <source>
        <dbReference type="ARBA" id="ARBA00023242"/>
    </source>
</evidence>
<dbReference type="GeneID" id="9530642"/>
<evidence type="ECO:0000313" key="13">
    <source>
        <dbReference type="Proteomes" id="UP000008698"/>
    </source>
</evidence>
<keyword evidence="8" id="KW-0804">Transcription</keyword>
<organism evidence="13">
    <name type="scientific">Verticillium alfalfae (strain VaMs.102 / ATCC MYA-4576 / FGSC 10136)</name>
    <name type="common">Verticillium wilt of alfalfa</name>
    <name type="synonym">Verticillium albo-atrum</name>
    <dbReference type="NCBI Taxonomy" id="526221"/>
    <lineage>
        <taxon>Eukaryota</taxon>
        <taxon>Fungi</taxon>
        <taxon>Dikarya</taxon>
        <taxon>Ascomycota</taxon>
        <taxon>Pezizomycotina</taxon>
        <taxon>Sordariomycetes</taxon>
        <taxon>Hypocreomycetidae</taxon>
        <taxon>Glomerellales</taxon>
        <taxon>Plectosphaerellaceae</taxon>
        <taxon>Verticillium</taxon>
    </lineage>
</organism>
<dbReference type="GO" id="GO:0001164">
    <property type="term" value="F:RNA polymerase I core promoter sequence-specific DNA binding"/>
    <property type="evidence" value="ECO:0007669"/>
    <property type="project" value="InterPro"/>
</dbReference>
<keyword evidence="3" id="KW-0479">Metal-binding</keyword>
<keyword evidence="6" id="KW-0805">Transcription regulation</keyword>
<evidence type="ECO:0000256" key="4">
    <source>
        <dbReference type="ARBA" id="ARBA00022771"/>
    </source>
</evidence>
<dbReference type="InterPro" id="IPR048540">
    <property type="entry name" value="Rrn7_cyclin_N"/>
</dbReference>
<dbReference type="PANTHER" id="PTHR31576">
    <property type="entry name" value="TATA BOX-BINDING PROTEIN-ASSOCIATED FACTOR RNA POLYMERASE I SUBUNIT B"/>
    <property type="match status" value="1"/>
</dbReference>
<evidence type="ECO:0000256" key="1">
    <source>
        <dbReference type="ARBA" id="ARBA00004604"/>
    </source>
</evidence>
<keyword evidence="9" id="KW-0539">Nucleus</keyword>
<reference evidence="13" key="1">
    <citation type="journal article" date="2011" name="PLoS Pathog.">
        <title>Comparative genomics yields insights into niche adaptation of plant vascular wilt pathogens.</title>
        <authorList>
            <person name="Klosterman S.J."/>
            <person name="Subbarao K.V."/>
            <person name="Kang S."/>
            <person name="Veronese P."/>
            <person name="Gold S.E."/>
            <person name="Thomma B.P.H.J."/>
            <person name="Chen Z."/>
            <person name="Henrissat B."/>
            <person name="Lee Y.-H."/>
            <person name="Park J."/>
            <person name="Garcia-Pedrajas M.D."/>
            <person name="Barbara D.J."/>
            <person name="Anchieta A."/>
            <person name="de Jonge R."/>
            <person name="Santhanam P."/>
            <person name="Maruthachalam K."/>
            <person name="Atallah Z."/>
            <person name="Amyotte S.G."/>
            <person name="Paz Z."/>
            <person name="Inderbitzin P."/>
            <person name="Hayes R.J."/>
            <person name="Heiman D.I."/>
            <person name="Young S."/>
            <person name="Zeng Q."/>
            <person name="Engels R."/>
            <person name="Galagan J."/>
            <person name="Cuomo C.A."/>
            <person name="Dobinson K.F."/>
            <person name="Ma L.-J."/>
        </authorList>
    </citation>
    <scope>NUCLEOTIDE SEQUENCE [LARGE SCALE GENOMIC DNA]</scope>
    <source>
        <strain evidence="13">VaMs.102 / ATCC MYA-4576 / FGSC 10136</strain>
    </source>
</reference>
<gene>
    <name evidence="12" type="ORF">VDBG_00751</name>
</gene>
<dbReference type="HOGENOM" id="CLU_2279583_0_0_1"/>
<keyword evidence="5" id="KW-0862">Zinc</keyword>
<dbReference type="InterPro" id="IPR033599">
    <property type="entry name" value="TAF1B/Rrn7"/>
</dbReference>
<keyword evidence="7" id="KW-0238">DNA-binding</keyword>
<dbReference type="Proteomes" id="UP000008698">
    <property type="component" value="Unassembled WGS sequence"/>
</dbReference>
<evidence type="ECO:0000256" key="10">
    <source>
        <dbReference type="SAM" id="MobiDB-lite"/>
    </source>
</evidence>
<dbReference type="EMBL" id="DS985214">
    <property type="protein sequence ID" value="EEY14643.1"/>
    <property type="molecule type" value="Genomic_DNA"/>
</dbReference>
<evidence type="ECO:0000256" key="6">
    <source>
        <dbReference type="ARBA" id="ARBA00023015"/>
    </source>
</evidence>
<dbReference type="eggNOG" id="KOG0003">
    <property type="taxonomic scope" value="Eukaryota"/>
</dbReference>
<keyword evidence="13" id="KW-1185">Reference proteome</keyword>
<evidence type="ECO:0000256" key="2">
    <source>
        <dbReference type="ARBA" id="ARBA00006899"/>
    </source>
</evidence>
<evidence type="ECO:0000313" key="12">
    <source>
        <dbReference type="EMBL" id="EEY14643.1"/>
    </source>
</evidence>
<dbReference type="AlphaFoldDB" id="C9S758"/>
<dbReference type="GO" id="GO:0070860">
    <property type="term" value="C:RNA polymerase I core factor complex"/>
    <property type="evidence" value="ECO:0007669"/>
    <property type="project" value="InterPro"/>
</dbReference>
<evidence type="ECO:0000256" key="3">
    <source>
        <dbReference type="ARBA" id="ARBA00022723"/>
    </source>
</evidence>
<dbReference type="GO" id="GO:0008270">
    <property type="term" value="F:zinc ion binding"/>
    <property type="evidence" value="ECO:0007669"/>
    <property type="project" value="UniProtKB-KW"/>
</dbReference>
<keyword evidence="4" id="KW-0863">Zinc-finger</keyword>
<feature type="domain" description="Rrn7/TAF1B N-terminal cyclin" evidence="11">
    <location>
        <begin position="8"/>
        <end position="91"/>
    </location>
</feature>
<feature type="compositionally biased region" description="Polar residues" evidence="10">
    <location>
        <begin position="13"/>
        <end position="28"/>
    </location>
</feature>
<comment type="similarity">
    <text evidence="2">Belongs to the RRN7/TAF1B family.</text>
</comment>
<comment type="subcellular location">
    <subcellularLocation>
        <location evidence="1">Nucleus</location>
        <location evidence="1">Nucleolus</location>
    </subcellularLocation>
</comment>
<dbReference type="Pfam" id="PF20644">
    <property type="entry name" value="Rrn7_cyclin_N"/>
    <property type="match status" value="1"/>
</dbReference>
<dbReference type="STRING" id="526221.C9S758"/>
<accession>C9S758</accession>
<evidence type="ECO:0000256" key="5">
    <source>
        <dbReference type="ARBA" id="ARBA00022833"/>
    </source>
</evidence>
<proteinExistence type="inferred from homology"/>
<dbReference type="PANTHER" id="PTHR31576:SF2">
    <property type="entry name" value="TATA BOX-BINDING PROTEIN-ASSOCIATED FACTOR RNA POLYMERASE I SUBUNIT B"/>
    <property type="match status" value="1"/>
</dbReference>
<dbReference type="RefSeq" id="XP_003009069.1">
    <property type="nucleotide sequence ID" value="XM_003009023.1"/>
</dbReference>
<evidence type="ECO:0000256" key="7">
    <source>
        <dbReference type="ARBA" id="ARBA00023125"/>
    </source>
</evidence>
<evidence type="ECO:0000259" key="11">
    <source>
        <dbReference type="Pfam" id="PF20644"/>
    </source>
</evidence>
<feature type="region of interest" description="Disordered" evidence="10">
    <location>
        <begin position="1"/>
        <end position="48"/>
    </location>
</feature>
<dbReference type="KEGG" id="val:VDBG_00751"/>
<dbReference type="GO" id="GO:0042790">
    <property type="term" value="P:nucleolar large rRNA transcription by RNA polymerase I"/>
    <property type="evidence" value="ECO:0007669"/>
    <property type="project" value="TreeGrafter"/>
</dbReference>
<sequence>MLHDSTSEAELSVFSSQPTSEQDESGSTLPHRKKRAKSWSSDAGDGWPAPRLPDTLALCYLGCLLLRAPTRIGDFVRWAKGGNITYKQAVSSNRIFTWTAWG</sequence>
<evidence type="ECO:0000256" key="8">
    <source>
        <dbReference type="ARBA" id="ARBA00023163"/>
    </source>
</evidence>
<name>C9S758_VERA1</name>